<dbReference type="PANTHER" id="PTHR11265">
    <property type="entry name" value="S-ADENOSYL-METHYLTRANSFERASE MRAW"/>
    <property type="match status" value="1"/>
</dbReference>
<dbReference type="NCBIfam" id="TIGR00006">
    <property type="entry name" value="16S rRNA (cytosine(1402)-N(4))-methyltransferase RsmH"/>
    <property type="match status" value="1"/>
</dbReference>
<dbReference type="PANTHER" id="PTHR11265:SF0">
    <property type="entry name" value="12S RRNA N4-METHYLCYTIDINE METHYLTRANSFERASE"/>
    <property type="match status" value="1"/>
</dbReference>
<dbReference type="GO" id="GO:0008168">
    <property type="term" value="F:methyltransferase activity"/>
    <property type="evidence" value="ECO:0007669"/>
    <property type="project" value="UniProtKB-KW"/>
</dbReference>
<keyword evidence="3 6" id="KW-0489">Methyltransferase</keyword>
<evidence type="ECO:0000256" key="1">
    <source>
        <dbReference type="ARBA" id="ARBA00010396"/>
    </source>
</evidence>
<comment type="subcellular location">
    <subcellularLocation>
        <location evidence="6">Cytoplasm</location>
    </subcellularLocation>
</comment>
<evidence type="ECO:0000313" key="7">
    <source>
        <dbReference type="EMBL" id="MEA5405865.1"/>
    </source>
</evidence>
<feature type="binding site" evidence="6">
    <location>
        <begin position="58"/>
        <end position="60"/>
    </location>
    <ligand>
        <name>S-adenosyl-L-methionine</name>
        <dbReference type="ChEBI" id="CHEBI:59789"/>
    </ligand>
</feature>
<dbReference type="InterPro" id="IPR002903">
    <property type="entry name" value="RsmH"/>
</dbReference>
<gene>
    <name evidence="6 7" type="primary">rsmH</name>
    <name evidence="7" type="ORF">VB776_23200</name>
</gene>
<evidence type="ECO:0000313" key="8">
    <source>
        <dbReference type="Proteomes" id="UP001303899"/>
    </source>
</evidence>
<comment type="caution">
    <text evidence="7">The sequence shown here is derived from an EMBL/GenBank/DDBJ whole genome shotgun (WGS) entry which is preliminary data.</text>
</comment>
<dbReference type="Gene3D" id="1.10.150.170">
    <property type="entry name" value="Putative methyltransferase TM0872, insert domain"/>
    <property type="match status" value="1"/>
</dbReference>
<feature type="binding site" evidence="6">
    <location>
        <position position="123"/>
    </location>
    <ligand>
        <name>S-adenosyl-L-methionine</name>
        <dbReference type="ChEBI" id="CHEBI:59789"/>
    </ligand>
</feature>
<proteinExistence type="inferred from homology"/>
<organism evidence="7 8">
    <name type="scientific">Arcicella gelida</name>
    <dbReference type="NCBI Taxonomy" id="2984195"/>
    <lineage>
        <taxon>Bacteria</taxon>
        <taxon>Pseudomonadati</taxon>
        <taxon>Bacteroidota</taxon>
        <taxon>Cytophagia</taxon>
        <taxon>Cytophagales</taxon>
        <taxon>Flectobacillaceae</taxon>
        <taxon>Arcicella</taxon>
    </lineage>
</organism>
<accession>A0ABU5SBK4</accession>
<dbReference type="HAMAP" id="MF_01007">
    <property type="entry name" value="16SrRNA_methyltr_H"/>
    <property type="match status" value="1"/>
</dbReference>
<keyword evidence="8" id="KW-1185">Reference proteome</keyword>
<dbReference type="SUPFAM" id="SSF53335">
    <property type="entry name" value="S-adenosyl-L-methionine-dependent methyltransferases"/>
    <property type="match status" value="1"/>
</dbReference>
<dbReference type="EMBL" id="JAYGIL010000047">
    <property type="protein sequence ID" value="MEA5405865.1"/>
    <property type="molecule type" value="Genomic_DNA"/>
</dbReference>
<protein>
    <recommendedName>
        <fullName evidence="6">Ribosomal RNA small subunit methyltransferase H</fullName>
        <ecNumber evidence="6">2.1.1.199</ecNumber>
    </recommendedName>
    <alternativeName>
        <fullName evidence="6">16S rRNA m(4)C1402 methyltransferase</fullName>
    </alternativeName>
    <alternativeName>
        <fullName evidence="6">rRNA (cytosine-N(4)-)-methyltransferase RsmH</fullName>
    </alternativeName>
</protein>
<dbReference type="GO" id="GO:0032259">
    <property type="term" value="P:methylation"/>
    <property type="evidence" value="ECO:0007669"/>
    <property type="project" value="UniProtKB-KW"/>
</dbReference>
<name>A0ABU5SBK4_9BACT</name>
<dbReference type="PIRSF" id="PIRSF004486">
    <property type="entry name" value="MraW"/>
    <property type="match status" value="1"/>
</dbReference>
<evidence type="ECO:0000256" key="5">
    <source>
        <dbReference type="ARBA" id="ARBA00022691"/>
    </source>
</evidence>
<comment type="similarity">
    <text evidence="1 6">Belongs to the methyltransferase superfamily. RsmH family.</text>
</comment>
<dbReference type="SUPFAM" id="SSF81799">
    <property type="entry name" value="Putative methyltransferase TM0872, insert domain"/>
    <property type="match status" value="1"/>
</dbReference>
<evidence type="ECO:0000256" key="2">
    <source>
        <dbReference type="ARBA" id="ARBA00022552"/>
    </source>
</evidence>
<dbReference type="InterPro" id="IPR023397">
    <property type="entry name" value="SAM-dep_MeTrfase_MraW_recog"/>
</dbReference>
<evidence type="ECO:0000256" key="6">
    <source>
        <dbReference type="HAMAP-Rule" id="MF_01007"/>
    </source>
</evidence>
<evidence type="ECO:0000256" key="3">
    <source>
        <dbReference type="ARBA" id="ARBA00022603"/>
    </source>
</evidence>
<feature type="binding site" evidence="6">
    <location>
        <position position="130"/>
    </location>
    <ligand>
        <name>S-adenosyl-L-methionine</name>
        <dbReference type="ChEBI" id="CHEBI:59789"/>
    </ligand>
</feature>
<comment type="catalytic activity">
    <reaction evidence="6">
        <text>cytidine(1402) in 16S rRNA + S-adenosyl-L-methionine = N(4)-methylcytidine(1402) in 16S rRNA + S-adenosyl-L-homocysteine + H(+)</text>
        <dbReference type="Rhea" id="RHEA:42928"/>
        <dbReference type="Rhea" id="RHEA-COMP:10286"/>
        <dbReference type="Rhea" id="RHEA-COMP:10287"/>
        <dbReference type="ChEBI" id="CHEBI:15378"/>
        <dbReference type="ChEBI" id="CHEBI:57856"/>
        <dbReference type="ChEBI" id="CHEBI:59789"/>
        <dbReference type="ChEBI" id="CHEBI:74506"/>
        <dbReference type="ChEBI" id="CHEBI:82748"/>
        <dbReference type="EC" id="2.1.1.199"/>
    </reaction>
</comment>
<dbReference type="Gene3D" id="3.40.50.150">
    <property type="entry name" value="Vaccinia Virus protein VP39"/>
    <property type="match status" value="1"/>
</dbReference>
<keyword evidence="4 6" id="KW-0808">Transferase</keyword>
<comment type="function">
    <text evidence="6">Specifically methylates the N4 position of cytidine in position 1402 (C1402) of 16S rRNA.</text>
</comment>
<reference evidence="7 8" key="1">
    <citation type="submission" date="2023-12" db="EMBL/GenBank/DDBJ databases">
        <title>Novel species of the genus Arcicella isolated from rivers.</title>
        <authorList>
            <person name="Lu H."/>
        </authorList>
    </citation>
    <scope>NUCLEOTIDE SEQUENCE [LARGE SCALE GENOMIC DNA]</scope>
    <source>
        <strain evidence="7 8">DC2W</strain>
    </source>
</reference>
<dbReference type="EC" id="2.1.1.199" evidence="6"/>
<dbReference type="Pfam" id="PF01795">
    <property type="entry name" value="Methyltransf_5"/>
    <property type="match status" value="1"/>
</dbReference>
<feature type="binding site" evidence="6">
    <location>
        <position position="102"/>
    </location>
    <ligand>
        <name>S-adenosyl-L-methionine</name>
        <dbReference type="ChEBI" id="CHEBI:59789"/>
    </ligand>
</feature>
<dbReference type="Proteomes" id="UP001303899">
    <property type="component" value="Unassembled WGS sequence"/>
</dbReference>
<keyword evidence="6" id="KW-0963">Cytoplasm</keyword>
<evidence type="ECO:0000256" key="4">
    <source>
        <dbReference type="ARBA" id="ARBA00022679"/>
    </source>
</evidence>
<sequence>MEILYQFPLSLSINLYSKIQEIMTVNTDYHRPIMLQECLDGLNIHPDGVYVDVTFGGGGHSRAILAQLGEKGKLYGFDQDPDAKVNAQAFNDPRFTFIEANFRNIKKYLRLYGVKKVDGILADFGISSHQIDEPTRGFSTRFEGDLDMRMNQKADMSAFTIVNEYSEAQLHKILGMYGEIKNARTLANAIHSARLNAPIKTTGELKAILEKYAPKFKEFKYFAQVFQAIRIEVNQELEVIEEFLEQIPDLLRDEESRLCIMTFHSLEDRLVKNYIKAGNFKGEPDKDIIYGTVTKPLMAINKKPIEASPEELSINGRSRSAKLRIAALAEK</sequence>
<keyword evidence="5 6" id="KW-0949">S-adenosyl-L-methionine</keyword>
<feature type="binding site" evidence="6">
    <location>
        <position position="78"/>
    </location>
    <ligand>
        <name>S-adenosyl-L-methionine</name>
        <dbReference type="ChEBI" id="CHEBI:59789"/>
    </ligand>
</feature>
<keyword evidence="2 6" id="KW-0698">rRNA processing</keyword>
<dbReference type="InterPro" id="IPR029063">
    <property type="entry name" value="SAM-dependent_MTases_sf"/>
</dbReference>